<dbReference type="Gene3D" id="3.60.110.10">
    <property type="entry name" value="Carbon-nitrogen hydrolase"/>
    <property type="match status" value="1"/>
</dbReference>
<feature type="active site" description="Proton acceptor; for glutaminase activity" evidence="7">
    <location>
        <position position="41"/>
    </location>
</feature>
<dbReference type="HAMAP" id="MF_02090">
    <property type="entry name" value="NadE_glutamine_dep"/>
    <property type="match status" value="1"/>
</dbReference>
<evidence type="ECO:0000256" key="3">
    <source>
        <dbReference type="ARBA" id="ARBA00022598"/>
    </source>
</evidence>
<evidence type="ECO:0000313" key="13">
    <source>
        <dbReference type="Proteomes" id="UP000594464"/>
    </source>
</evidence>
<dbReference type="SUPFAM" id="SSF56317">
    <property type="entry name" value="Carbon-nitrogen hydrolase"/>
    <property type="match status" value="1"/>
</dbReference>
<evidence type="ECO:0000256" key="2">
    <source>
        <dbReference type="ARBA" id="ARBA00007145"/>
    </source>
</evidence>
<feature type="binding site" evidence="7">
    <location>
        <position position="537"/>
    </location>
    <ligand>
        <name>deamido-NAD(+)</name>
        <dbReference type="ChEBI" id="CHEBI:58437"/>
        <note>ligand shared between two neighboring subunits</note>
    </ligand>
</feature>
<dbReference type="PROSITE" id="PS50263">
    <property type="entry name" value="CN_HYDROLASE"/>
    <property type="match status" value="1"/>
</dbReference>
<dbReference type="CDD" id="cd00553">
    <property type="entry name" value="NAD_synthase"/>
    <property type="match status" value="1"/>
</dbReference>
<dbReference type="InterPro" id="IPR014445">
    <property type="entry name" value="Gln-dep_NAD_synthase"/>
</dbReference>
<protein>
    <recommendedName>
        <fullName evidence="7 8">Glutamine-dependent NAD(+) synthetase</fullName>
        <ecNumber evidence="7 8">6.3.5.1</ecNumber>
    </recommendedName>
    <alternativeName>
        <fullName evidence="7 8">NAD(+) synthase [glutamine-hydrolyzing]</fullName>
    </alternativeName>
</protein>
<feature type="binding site" evidence="7">
    <location>
        <position position="396"/>
    </location>
    <ligand>
        <name>deamido-NAD(+)</name>
        <dbReference type="ChEBI" id="CHEBI:58437"/>
        <note>ligand shared between two neighboring subunits</note>
    </ligand>
</feature>
<dbReference type="Pfam" id="PF00795">
    <property type="entry name" value="CN_hydrolase"/>
    <property type="match status" value="1"/>
</dbReference>
<evidence type="ECO:0000256" key="6">
    <source>
        <dbReference type="ARBA" id="ARBA00023027"/>
    </source>
</evidence>
<comment type="function">
    <text evidence="7">Catalyzes the ATP-dependent amidation of deamido-NAD to form NAD. Uses L-glutamine as a nitrogen source.</text>
</comment>
<dbReference type="InterPro" id="IPR014729">
    <property type="entry name" value="Rossmann-like_a/b/a_fold"/>
</dbReference>
<evidence type="ECO:0000256" key="9">
    <source>
        <dbReference type="RuleBase" id="RU003811"/>
    </source>
</evidence>
<keyword evidence="6 7" id="KW-0520">NAD</keyword>
<accession>A0A7T0C5C5</accession>
<dbReference type="GO" id="GO:0005524">
    <property type="term" value="F:ATP binding"/>
    <property type="evidence" value="ECO:0007669"/>
    <property type="project" value="UniProtKB-UniRule"/>
</dbReference>
<dbReference type="Gene3D" id="3.40.50.620">
    <property type="entry name" value="HUPs"/>
    <property type="match status" value="1"/>
</dbReference>
<dbReference type="GO" id="GO:0009435">
    <property type="term" value="P:NAD+ biosynthetic process"/>
    <property type="evidence" value="ECO:0007669"/>
    <property type="project" value="UniProtKB-UniRule"/>
</dbReference>
<dbReference type="PANTHER" id="PTHR23090">
    <property type="entry name" value="NH 3 /GLUTAMINE-DEPENDENT NAD + SYNTHETASE"/>
    <property type="match status" value="1"/>
</dbReference>
<dbReference type="KEGG" id="nva:G3M78_05505"/>
<dbReference type="NCBIfam" id="NF010588">
    <property type="entry name" value="PRK13981.1"/>
    <property type="match status" value="1"/>
</dbReference>
<feature type="domain" description="CN hydrolase" evidence="11">
    <location>
        <begin position="1"/>
        <end position="241"/>
    </location>
</feature>
<dbReference type="AlphaFoldDB" id="A0A7T0C5C5"/>
<evidence type="ECO:0000259" key="11">
    <source>
        <dbReference type="PROSITE" id="PS50263"/>
    </source>
</evidence>
<feature type="binding site" evidence="7">
    <location>
        <position position="425"/>
    </location>
    <ligand>
        <name>deamido-NAD(+)</name>
        <dbReference type="ChEBI" id="CHEBI:58437"/>
        <note>ligand shared between two neighboring subunits</note>
    </ligand>
</feature>
<dbReference type="CDD" id="cd07570">
    <property type="entry name" value="GAT_Gln-NAD-synth"/>
    <property type="match status" value="1"/>
</dbReference>
<dbReference type="EC" id="6.3.5.1" evidence="7 8"/>
<evidence type="ECO:0000256" key="10">
    <source>
        <dbReference type="SAM" id="MobiDB-lite"/>
    </source>
</evidence>
<gene>
    <name evidence="7" type="primary">nadE</name>
    <name evidence="12" type="ORF">G3M78_05505</name>
</gene>
<dbReference type="NCBIfam" id="TIGR00552">
    <property type="entry name" value="nadE"/>
    <property type="match status" value="1"/>
</dbReference>
<comment type="pathway">
    <text evidence="1 7 8">Cofactor biosynthesis; NAD(+) biosynthesis; NAD(+) from deamido-NAD(+) (L-Gln route): step 1/1.</text>
</comment>
<evidence type="ECO:0000256" key="7">
    <source>
        <dbReference type="HAMAP-Rule" id="MF_02090"/>
    </source>
</evidence>
<dbReference type="PANTHER" id="PTHR23090:SF9">
    <property type="entry name" value="GLUTAMINE-DEPENDENT NAD(+) SYNTHETASE"/>
    <property type="match status" value="1"/>
</dbReference>
<dbReference type="InterPro" id="IPR036526">
    <property type="entry name" value="C-N_Hydrolase_sf"/>
</dbReference>
<dbReference type="SUPFAM" id="SSF52402">
    <property type="entry name" value="Adenine nucleotide alpha hydrolases-like"/>
    <property type="match status" value="1"/>
</dbReference>
<evidence type="ECO:0000313" key="12">
    <source>
        <dbReference type="EMBL" id="QPJ66775.1"/>
    </source>
</evidence>
<sequence length="569" mass="62678">MRIALAQMNATVGDFSGNVKKIRGYLNQAKKFRADIVVFPEMALTGYPPEDLLFRRGFVERNEKELDGLARHSKGLVALVGYVESARGSLYNAAALLADGSMKASYRKMELPNYGVFDEKRYFQKGERLLRFTYKGASIGVTICEDIWEAKGPGKALSDLGADLILNLSSSPYHKGKGQGRIAMLKRRARNYDAHIAYANLVGGQDELVFDGHSLVMDPKGHVIAEGRAFDEDMVFADISIETGRKGPNKNPDRSLVKTCRVAVPNCYKNVARPALPQRESLRLNEWEEIYQALVLGTGDYLRKNGFASAVVGLSGGVDSALTAAVAVDALGAENVAGVMMPSPYSSDHSVSDSETLARNLGLKLYSLPIAPIMKAFDKTLSGIFKGTEPGLTEENLQARIRGTLLMALSNKFGWLTLTTGNKSEVSMGYCTLYGDMAGGFAPLKDVPKTWVYALCRWRNERAGIELIPENVLTKEPSAELRPNQKDVDSLPPYASLDKVLSLFVEQDCESDDLENSGIPAGEIDRILRLVDLSEYKRRQSAPGVKITPKAFGKDRRLPLTSRYRRREK</sequence>
<comment type="catalytic activity">
    <reaction evidence="7 8">
        <text>deamido-NAD(+) + L-glutamine + ATP + H2O = L-glutamate + AMP + diphosphate + NAD(+) + H(+)</text>
        <dbReference type="Rhea" id="RHEA:24384"/>
        <dbReference type="ChEBI" id="CHEBI:15377"/>
        <dbReference type="ChEBI" id="CHEBI:15378"/>
        <dbReference type="ChEBI" id="CHEBI:29985"/>
        <dbReference type="ChEBI" id="CHEBI:30616"/>
        <dbReference type="ChEBI" id="CHEBI:33019"/>
        <dbReference type="ChEBI" id="CHEBI:57540"/>
        <dbReference type="ChEBI" id="CHEBI:58359"/>
        <dbReference type="ChEBI" id="CHEBI:58437"/>
        <dbReference type="ChEBI" id="CHEBI:456215"/>
        <dbReference type="EC" id="6.3.5.1"/>
    </reaction>
</comment>
<dbReference type="Pfam" id="PF02540">
    <property type="entry name" value="NAD_synthase"/>
    <property type="match status" value="1"/>
</dbReference>
<dbReference type="UniPathway" id="UPA00253">
    <property type="reaction ID" value="UER00334"/>
</dbReference>
<feature type="binding site" evidence="7">
    <location>
        <begin position="313"/>
        <end position="320"/>
    </location>
    <ligand>
        <name>ATP</name>
        <dbReference type="ChEBI" id="CHEBI:30616"/>
    </ligand>
</feature>
<dbReference type="GO" id="GO:0004359">
    <property type="term" value="F:glutaminase activity"/>
    <property type="evidence" value="ECO:0007669"/>
    <property type="project" value="InterPro"/>
</dbReference>
<evidence type="ECO:0000256" key="8">
    <source>
        <dbReference type="PIRNR" id="PIRNR006630"/>
    </source>
</evidence>
<dbReference type="GO" id="GO:0005737">
    <property type="term" value="C:cytoplasm"/>
    <property type="evidence" value="ECO:0007669"/>
    <property type="project" value="InterPro"/>
</dbReference>
<organism evidence="12 13">
    <name type="scientific">Candidatus Nitrohelix vancouverensis</name>
    <dbReference type="NCBI Taxonomy" id="2705534"/>
    <lineage>
        <taxon>Bacteria</taxon>
        <taxon>Pseudomonadati</taxon>
        <taxon>Nitrospinota/Tectimicrobiota group</taxon>
        <taxon>Nitrospinota</taxon>
        <taxon>Nitrospinia</taxon>
        <taxon>Nitrospinales</taxon>
        <taxon>Nitrospinaceae</taxon>
        <taxon>Candidatus Nitrohelix</taxon>
    </lineage>
</organism>
<comment type="similarity">
    <text evidence="9">Belongs to the NAD synthetase family.</text>
</comment>
<dbReference type="Proteomes" id="UP000594464">
    <property type="component" value="Chromosome"/>
</dbReference>
<feature type="binding site" evidence="7">
    <location>
        <position position="171"/>
    </location>
    <ligand>
        <name>L-glutamine</name>
        <dbReference type="ChEBI" id="CHEBI:58359"/>
    </ligand>
</feature>
<evidence type="ECO:0000256" key="4">
    <source>
        <dbReference type="ARBA" id="ARBA00022741"/>
    </source>
</evidence>
<name>A0A7T0C5C5_9BACT</name>
<feature type="binding site" evidence="7">
    <location>
        <position position="420"/>
    </location>
    <ligand>
        <name>ATP</name>
        <dbReference type="ChEBI" id="CHEBI:30616"/>
    </ligand>
</feature>
<keyword evidence="3 7" id="KW-0436">Ligase</keyword>
<dbReference type="GO" id="GO:0003952">
    <property type="term" value="F:NAD+ synthase (glutamine-hydrolyzing) activity"/>
    <property type="evidence" value="ECO:0007669"/>
    <property type="project" value="UniProtKB-UniRule"/>
</dbReference>
<evidence type="ECO:0000256" key="1">
    <source>
        <dbReference type="ARBA" id="ARBA00005188"/>
    </source>
</evidence>
<reference evidence="13" key="1">
    <citation type="submission" date="2020-02" db="EMBL/GenBank/DDBJ databases">
        <title>Genomic and physiological characterization of two novel Nitrospinaceae genera.</title>
        <authorList>
            <person name="Mueller A.J."/>
            <person name="Jung M.-Y."/>
            <person name="Strachan C.R."/>
            <person name="Herbold C.W."/>
            <person name="Kirkegaard R.H."/>
            <person name="Daims H."/>
        </authorList>
    </citation>
    <scope>NUCLEOTIDE SEQUENCE [LARGE SCALE GENOMIC DNA]</scope>
</reference>
<dbReference type="EMBL" id="CP048620">
    <property type="protein sequence ID" value="QPJ66775.1"/>
    <property type="molecule type" value="Genomic_DNA"/>
</dbReference>
<dbReference type="GO" id="GO:0008795">
    <property type="term" value="F:NAD+ synthase activity"/>
    <property type="evidence" value="ECO:0007669"/>
    <property type="project" value="UniProtKB-UniRule"/>
</dbReference>
<feature type="binding site" evidence="7">
    <location>
        <position position="114"/>
    </location>
    <ligand>
        <name>L-glutamine</name>
        <dbReference type="ChEBI" id="CHEBI:58359"/>
    </ligand>
</feature>
<dbReference type="FunFam" id="3.40.50.620:FF:000106">
    <property type="entry name" value="Glutamine-dependent NAD(+) synthetase"/>
    <property type="match status" value="1"/>
</dbReference>
<dbReference type="InterPro" id="IPR003010">
    <property type="entry name" value="C-N_Hydrolase"/>
</dbReference>
<comment type="caution">
    <text evidence="7">Lacks conserved residue(s) required for the propagation of feature annotation.</text>
</comment>
<comment type="similarity">
    <text evidence="2 7 8">In the C-terminal section; belongs to the NAD synthetase family.</text>
</comment>
<feature type="active site" description="For glutaminase activity" evidence="7">
    <location>
        <position position="108"/>
    </location>
</feature>
<keyword evidence="5 7" id="KW-0067">ATP-binding</keyword>
<keyword evidence="4 7" id="KW-0547">Nucleotide-binding</keyword>
<dbReference type="PIRSF" id="PIRSF006630">
    <property type="entry name" value="NADS_GAT"/>
    <property type="match status" value="1"/>
</dbReference>
<dbReference type="InterPro" id="IPR003694">
    <property type="entry name" value="NAD_synthase"/>
</dbReference>
<feature type="binding site" evidence="7">
    <location>
        <position position="177"/>
    </location>
    <ligand>
        <name>L-glutamine</name>
        <dbReference type="ChEBI" id="CHEBI:58359"/>
    </ligand>
</feature>
<feature type="active site" description="Nucleophile; for glutaminase activity" evidence="7">
    <location>
        <position position="144"/>
    </location>
</feature>
<dbReference type="InterPro" id="IPR022310">
    <property type="entry name" value="NAD/GMP_synthase"/>
</dbReference>
<evidence type="ECO:0000256" key="5">
    <source>
        <dbReference type="ARBA" id="ARBA00022840"/>
    </source>
</evidence>
<proteinExistence type="inferred from homology"/>
<feature type="region of interest" description="Disordered" evidence="10">
    <location>
        <begin position="540"/>
        <end position="569"/>
    </location>
</feature>